<protein>
    <submittedName>
        <fullName evidence="2">Uncharacterized protein</fullName>
    </submittedName>
</protein>
<reference evidence="2" key="2">
    <citation type="submission" date="2023-05" db="EMBL/GenBank/DDBJ databases">
        <authorList>
            <consortium name="Lawrence Berkeley National Laboratory"/>
            <person name="Steindorff A."/>
            <person name="Hensen N."/>
            <person name="Bonometti L."/>
            <person name="Westerberg I."/>
            <person name="Brannstrom I.O."/>
            <person name="Guillou S."/>
            <person name="Cros-Aarteil S."/>
            <person name="Calhoun S."/>
            <person name="Haridas S."/>
            <person name="Kuo A."/>
            <person name="Mondo S."/>
            <person name="Pangilinan J."/>
            <person name="Riley R."/>
            <person name="Labutti K."/>
            <person name="Andreopoulos B."/>
            <person name="Lipzen A."/>
            <person name="Chen C."/>
            <person name="Yanf M."/>
            <person name="Daum C."/>
            <person name="Ng V."/>
            <person name="Clum A."/>
            <person name="Ohm R."/>
            <person name="Martin F."/>
            <person name="Silar P."/>
            <person name="Natvig D."/>
            <person name="Lalanne C."/>
            <person name="Gautier V."/>
            <person name="Ament-Velasquez S.L."/>
            <person name="Kruys A."/>
            <person name="Hutchinson M.I."/>
            <person name="Powell A.J."/>
            <person name="Barry K."/>
            <person name="Miller A.N."/>
            <person name="Grigoriev I.V."/>
            <person name="Debuchy R."/>
            <person name="Gladieux P."/>
            <person name="Thoren M.H."/>
            <person name="Johannesson H."/>
        </authorList>
    </citation>
    <scope>NUCLEOTIDE SEQUENCE</scope>
    <source>
        <strain evidence="2">CBS 757.83</strain>
    </source>
</reference>
<dbReference type="EMBL" id="MU863652">
    <property type="protein sequence ID" value="KAK4099133.1"/>
    <property type="molecule type" value="Genomic_DNA"/>
</dbReference>
<dbReference type="Proteomes" id="UP001305647">
    <property type="component" value="Unassembled WGS sequence"/>
</dbReference>
<feature type="signal peptide" evidence="1">
    <location>
        <begin position="1"/>
        <end position="18"/>
    </location>
</feature>
<evidence type="ECO:0000256" key="1">
    <source>
        <dbReference type="SAM" id="SignalP"/>
    </source>
</evidence>
<evidence type="ECO:0000313" key="3">
    <source>
        <dbReference type="Proteomes" id="UP001305647"/>
    </source>
</evidence>
<comment type="caution">
    <text evidence="2">The sequence shown here is derived from an EMBL/GenBank/DDBJ whole genome shotgun (WGS) entry which is preliminary data.</text>
</comment>
<organism evidence="2 3">
    <name type="scientific">Parathielavia hyrcaniae</name>
    <dbReference type="NCBI Taxonomy" id="113614"/>
    <lineage>
        <taxon>Eukaryota</taxon>
        <taxon>Fungi</taxon>
        <taxon>Dikarya</taxon>
        <taxon>Ascomycota</taxon>
        <taxon>Pezizomycotina</taxon>
        <taxon>Sordariomycetes</taxon>
        <taxon>Sordariomycetidae</taxon>
        <taxon>Sordariales</taxon>
        <taxon>Chaetomiaceae</taxon>
        <taxon>Parathielavia</taxon>
    </lineage>
</organism>
<accession>A0AAN6SZF9</accession>
<feature type="chain" id="PRO_5042822524" evidence="1">
    <location>
        <begin position="19"/>
        <end position="207"/>
    </location>
</feature>
<evidence type="ECO:0000313" key="2">
    <source>
        <dbReference type="EMBL" id="KAK4099133.1"/>
    </source>
</evidence>
<keyword evidence="3" id="KW-1185">Reference proteome</keyword>
<name>A0AAN6SZF9_9PEZI</name>
<sequence>MQLALAHALLILLPLTTATGSTTSTNTTLKHEGLMSELFPTDASLCTSFCEFSSIPDDCYDYDIDGEIHVDLDCACRSSWSTDSASASSTSASAAPGQAWEDAIKTCFSELMSNKDAGCLTCEEGYYEPGVILDVCKIVTELPNWKTLYQADMELVFEEVVKIFPDSYTPGSGCAAVAVAAAGPGAAPRIAGVVLAAAVGWYAAVML</sequence>
<keyword evidence="1" id="KW-0732">Signal</keyword>
<gene>
    <name evidence="2" type="ORF">N658DRAFT_498730</name>
</gene>
<proteinExistence type="predicted"/>
<dbReference type="AlphaFoldDB" id="A0AAN6SZF9"/>
<reference evidence="2" key="1">
    <citation type="journal article" date="2023" name="Mol. Phylogenet. Evol.">
        <title>Genome-scale phylogeny and comparative genomics of the fungal order Sordariales.</title>
        <authorList>
            <person name="Hensen N."/>
            <person name="Bonometti L."/>
            <person name="Westerberg I."/>
            <person name="Brannstrom I.O."/>
            <person name="Guillou S."/>
            <person name="Cros-Aarteil S."/>
            <person name="Calhoun S."/>
            <person name="Haridas S."/>
            <person name="Kuo A."/>
            <person name="Mondo S."/>
            <person name="Pangilinan J."/>
            <person name="Riley R."/>
            <person name="LaButti K."/>
            <person name="Andreopoulos B."/>
            <person name="Lipzen A."/>
            <person name="Chen C."/>
            <person name="Yan M."/>
            <person name="Daum C."/>
            <person name="Ng V."/>
            <person name="Clum A."/>
            <person name="Steindorff A."/>
            <person name="Ohm R.A."/>
            <person name="Martin F."/>
            <person name="Silar P."/>
            <person name="Natvig D.O."/>
            <person name="Lalanne C."/>
            <person name="Gautier V."/>
            <person name="Ament-Velasquez S.L."/>
            <person name="Kruys A."/>
            <person name="Hutchinson M.I."/>
            <person name="Powell A.J."/>
            <person name="Barry K."/>
            <person name="Miller A.N."/>
            <person name="Grigoriev I.V."/>
            <person name="Debuchy R."/>
            <person name="Gladieux P."/>
            <person name="Hiltunen Thoren M."/>
            <person name="Johannesson H."/>
        </authorList>
    </citation>
    <scope>NUCLEOTIDE SEQUENCE</scope>
    <source>
        <strain evidence="2">CBS 757.83</strain>
    </source>
</reference>